<keyword evidence="2" id="KW-0966">Cell projection</keyword>
<reference evidence="2 3" key="1">
    <citation type="submission" date="2024-09" db="EMBL/GenBank/DDBJ databases">
        <authorList>
            <person name="Sun Q."/>
            <person name="Mori K."/>
        </authorList>
    </citation>
    <scope>NUCLEOTIDE SEQUENCE [LARGE SCALE GENOMIC DNA]</scope>
    <source>
        <strain evidence="2 3">CCM 7228</strain>
    </source>
</reference>
<keyword evidence="2" id="KW-0282">Flagellum</keyword>
<evidence type="ECO:0000313" key="2">
    <source>
        <dbReference type="EMBL" id="MFC0272218.1"/>
    </source>
</evidence>
<evidence type="ECO:0000256" key="1">
    <source>
        <dbReference type="SAM" id="MobiDB-lite"/>
    </source>
</evidence>
<proteinExistence type="predicted"/>
<keyword evidence="2" id="KW-0969">Cilium</keyword>
<protein>
    <submittedName>
        <fullName evidence="2">TIGR03826 family flagellar region protein</fullName>
    </submittedName>
</protein>
<evidence type="ECO:0000313" key="3">
    <source>
        <dbReference type="Proteomes" id="UP001589854"/>
    </source>
</evidence>
<dbReference type="NCBIfam" id="TIGR03826">
    <property type="entry name" value="YvyF"/>
    <property type="match status" value="1"/>
</dbReference>
<feature type="region of interest" description="Disordered" evidence="1">
    <location>
        <begin position="117"/>
        <end position="139"/>
    </location>
</feature>
<dbReference type="EMBL" id="JBHLVO010000009">
    <property type="protein sequence ID" value="MFC0272218.1"/>
    <property type="molecule type" value="Genomic_DNA"/>
</dbReference>
<sequence length="139" mass="16162">MGELSNCPNCNAIFVKTQFRSVCEACYKKEENSYEAVYKFLRKRENRTAQLHEVIETTGVEEELILKFIRNGRIQISNFPNLSYPCGKCGASIREGKLCDNCETDIKSQIHQLDQEQSIRERNKAEEKRATFYASKPKW</sequence>
<dbReference type="Proteomes" id="UP001589854">
    <property type="component" value="Unassembled WGS sequence"/>
</dbReference>
<comment type="caution">
    <text evidence="2">The sequence shown here is derived from an EMBL/GenBank/DDBJ whole genome shotgun (WGS) entry which is preliminary data.</text>
</comment>
<organism evidence="2 3">
    <name type="scientific">Metabacillus herbersteinensis</name>
    <dbReference type="NCBI Taxonomy" id="283816"/>
    <lineage>
        <taxon>Bacteria</taxon>
        <taxon>Bacillati</taxon>
        <taxon>Bacillota</taxon>
        <taxon>Bacilli</taxon>
        <taxon>Bacillales</taxon>
        <taxon>Bacillaceae</taxon>
        <taxon>Metabacillus</taxon>
    </lineage>
</organism>
<name>A0ABV6GFI5_9BACI</name>
<feature type="compositionally biased region" description="Basic and acidic residues" evidence="1">
    <location>
        <begin position="117"/>
        <end position="130"/>
    </location>
</feature>
<dbReference type="InterPro" id="IPR022258">
    <property type="entry name" value="Flagellar_operon_YvyF"/>
</dbReference>
<accession>A0ABV6GFI5</accession>
<keyword evidence="3" id="KW-1185">Reference proteome</keyword>
<dbReference type="RefSeq" id="WP_378934561.1">
    <property type="nucleotide sequence ID" value="NZ_JBHLVO010000009.1"/>
</dbReference>
<gene>
    <name evidence="2" type="ORF">ACFFIX_12310</name>
</gene>